<evidence type="ECO:0000313" key="1">
    <source>
        <dbReference type="EMBL" id="KAL1403909.1"/>
    </source>
</evidence>
<comment type="caution">
    <text evidence="1">The sequence shown here is derived from an EMBL/GenBank/DDBJ whole genome shotgun (WGS) entry which is preliminary data.</text>
</comment>
<sequence>MAVLEEDRDTLRELAIGEKVTNRTLIRQNLLAVEKSMQAKAGELSAVSEHLLTKTKELETGQSVK</sequence>
<dbReference type="Proteomes" id="UP001562425">
    <property type="component" value="Unassembled WGS sequence"/>
</dbReference>
<keyword evidence="2" id="KW-1185">Reference proteome</keyword>
<dbReference type="AlphaFoldDB" id="A0ABD1DWQ9"/>
<reference evidence="1 2" key="1">
    <citation type="submission" date="2024-05" db="EMBL/GenBank/DDBJ databases">
        <title>Culex pipiens pipiens assembly and annotation.</title>
        <authorList>
            <person name="Alout H."/>
            <person name="Durand T."/>
        </authorList>
    </citation>
    <scope>NUCLEOTIDE SEQUENCE [LARGE SCALE GENOMIC DNA]</scope>
    <source>
        <strain evidence="1">HA-2024</strain>
        <tissue evidence="1">Whole body</tissue>
    </source>
</reference>
<name>A0ABD1DWQ9_CULPP</name>
<proteinExistence type="predicted"/>
<accession>A0ABD1DWQ9</accession>
<gene>
    <name evidence="1" type="ORF">pipiens_000107</name>
</gene>
<evidence type="ECO:0000313" key="2">
    <source>
        <dbReference type="Proteomes" id="UP001562425"/>
    </source>
</evidence>
<feature type="non-terminal residue" evidence="1">
    <location>
        <position position="65"/>
    </location>
</feature>
<organism evidence="1 2">
    <name type="scientific">Culex pipiens pipiens</name>
    <name type="common">Northern house mosquito</name>
    <dbReference type="NCBI Taxonomy" id="38569"/>
    <lineage>
        <taxon>Eukaryota</taxon>
        <taxon>Metazoa</taxon>
        <taxon>Ecdysozoa</taxon>
        <taxon>Arthropoda</taxon>
        <taxon>Hexapoda</taxon>
        <taxon>Insecta</taxon>
        <taxon>Pterygota</taxon>
        <taxon>Neoptera</taxon>
        <taxon>Endopterygota</taxon>
        <taxon>Diptera</taxon>
        <taxon>Nematocera</taxon>
        <taxon>Culicoidea</taxon>
        <taxon>Culicidae</taxon>
        <taxon>Culicinae</taxon>
        <taxon>Culicini</taxon>
        <taxon>Culex</taxon>
        <taxon>Culex</taxon>
    </lineage>
</organism>
<protein>
    <submittedName>
        <fullName evidence="1">Uncharacterized protein</fullName>
    </submittedName>
</protein>
<dbReference type="EMBL" id="JBEHCU010001006">
    <property type="protein sequence ID" value="KAL1403909.1"/>
    <property type="molecule type" value="Genomic_DNA"/>
</dbReference>